<keyword evidence="3 5" id="KW-0175">Coiled coil</keyword>
<sequence length="468" mass="48685">MATISFGGLGNGLDFGQVVDQLVKASRIPVERLTAKKSTLNSKSTDYATLSTKLIALQSAADKLRLPSNFDRSSVSVSDSTVLTATGSPSAVQGSYTVKVTQLAQAHQITNKAAKAVASMTTDIVSGGSGTFTFRVGSGTNQTVSLSATATIEDLKTAINDLGAGVTASVVNTGSESTPAYRLALTAVSTGASNGITIVADDTDLDFLNASGTGGPDILQAAQDAVIVVGDPALNPMTFQRSSNTLTDAITGVVLTLNKKTAGSDTVSVNVSRDVTAVQTGIKNLATAYNEVVTFINERNTYDVASKEGGIFFNEPTVRTVLSQMKSALSSVVPGLTTYASAGDIGFKTERDGTVTVEDTKLSAALSSNYAAVKNVFVTQTGSVGVAQLVNVAVDSLSDIQSGALTLRKKGLTDQIEEMTDEIARKEDLIAQYEARLRLQYAALDGLLGQLQSQISFLQNNSSLTKKT</sequence>
<dbReference type="RefSeq" id="WP_090893742.1">
    <property type="nucleotide sequence ID" value="NZ_CZPZ01000001.1"/>
</dbReference>
<dbReference type="InterPro" id="IPR010809">
    <property type="entry name" value="FliD_C"/>
</dbReference>
<dbReference type="Proteomes" id="UP000198736">
    <property type="component" value="Unassembled WGS sequence"/>
</dbReference>
<evidence type="ECO:0000313" key="8">
    <source>
        <dbReference type="EMBL" id="CUS31517.1"/>
    </source>
</evidence>
<comment type="subunit">
    <text evidence="2 5">Homopentamer.</text>
</comment>
<keyword evidence="8" id="KW-0969">Cilium</keyword>
<evidence type="ECO:0000256" key="1">
    <source>
        <dbReference type="ARBA" id="ARBA00009764"/>
    </source>
</evidence>
<keyword evidence="8" id="KW-0966">Cell projection</keyword>
<proteinExistence type="inferred from homology"/>
<reference evidence="9" key="1">
    <citation type="submission" date="2015-10" db="EMBL/GenBank/DDBJ databases">
        <authorList>
            <person name="Luecker S."/>
            <person name="Luecker S."/>
        </authorList>
    </citation>
    <scope>NUCLEOTIDE SEQUENCE [LARGE SCALE GENOMIC DNA]</scope>
</reference>
<keyword evidence="8" id="KW-0282">Flagellum</keyword>
<evidence type="ECO:0000259" key="7">
    <source>
        <dbReference type="Pfam" id="PF07195"/>
    </source>
</evidence>
<gene>
    <name evidence="8" type="ORF">COMA2_10149</name>
</gene>
<dbReference type="STRING" id="1742973.COMA2_10149"/>
<dbReference type="InterPro" id="IPR010810">
    <property type="entry name" value="Flagellin_hook_IN_motif"/>
</dbReference>
<evidence type="ECO:0000256" key="2">
    <source>
        <dbReference type="ARBA" id="ARBA00011255"/>
    </source>
</evidence>
<protein>
    <recommendedName>
        <fullName evidence="5">Flagellar hook-associated protein 2</fullName>
        <shortName evidence="5">HAP2</shortName>
    </recommendedName>
    <alternativeName>
        <fullName evidence="5">Flagellar cap protein</fullName>
    </alternativeName>
</protein>
<organism evidence="8 9">
    <name type="scientific">Candidatus Nitrospira nitrificans</name>
    <dbReference type="NCBI Taxonomy" id="1742973"/>
    <lineage>
        <taxon>Bacteria</taxon>
        <taxon>Pseudomonadati</taxon>
        <taxon>Nitrospirota</taxon>
        <taxon>Nitrospiria</taxon>
        <taxon>Nitrospirales</taxon>
        <taxon>Nitrospiraceae</taxon>
        <taxon>Nitrospira</taxon>
    </lineage>
</organism>
<dbReference type="GO" id="GO:0009421">
    <property type="term" value="C:bacterial-type flagellum filament cap"/>
    <property type="evidence" value="ECO:0007669"/>
    <property type="project" value="InterPro"/>
</dbReference>
<feature type="coiled-coil region" evidence="5">
    <location>
        <begin position="409"/>
        <end position="436"/>
    </location>
</feature>
<dbReference type="InterPro" id="IPR040026">
    <property type="entry name" value="FliD"/>
</dbReference>
<dbReference type="OrthoDB" id="5980200at2"/>
<dbReference type="Pfam" id="PF02465">
    <property type="entry name" value="FliD_N"/>
    <property type="match status" value="1"/>
</dbReference>
<feature type="domain" description="Flagellar hook-associated protein 2 C-terminal" evidence="7">
    <location>
        <begin position="222"/>
        <end position="453"/>
    </location>
</feature>
<comment type="similarity">
    <text evidence="1 5">Belongs to the FliD family.</text>
</comment>
<dbReference type="EMBL" id="CZPZ01000001">
    <property type="protein sequence ID" value="CUS31517.1"/>
    <property type="molecule type" value="Genomic_DNA"/>
</dbReference>
<dbReference type="Pfam" id="PF07195">
    <property type="entry name" value="FliD_C"/>
    <property type="match status" value="1"/>
</dbReference>
<dbReference type="InterPro" id="IPR003481">
    <property type="entry name" value="FliD_N"/>
</dbReference>
<keyword evidence="4 5" id="KW-0975">Bacterial flagellum</keyword>
<feature type="domain" description="Flagellar hook-associated protein 2 N-terminal" evidence="6">
    <location>
        <begin position="12"/>
        <end position="107"/>
    </location>
</feature>
<dbReference type="GO" id="GO:0005576">
    <property type="term" value="C:extracellular region"/>
    <property type="evidence" value="ECO:0007669"/>
    <property type="project" value="UniProtKB-SubCell"/>
</dbReference>
<accession>A0A0S4L461</accession>
<dbReference type="PANTHER" id="PTHR30288:SF0">
    <property type="entry name" value="FLAGELLAR HOOK-ASSOCIATED PROTEIN 2"/>
    <property type="match status" value="1"/>
</dbReference>
<evidence type="ECO:0000259" key="6">
    <source>
        <dbReference type="Pfam" id="PF02465"/>
    </source>
</evidence>
<keyword evidence="9" id="KW-1185">Reference proteome</keyword>
<evidence type="ECO:0000256" key="3">
    <source>
        <dbReference type="ARBA" id="ARBA00023054"/>
    </source>
</evidence>
<evidence type="ECO:0000256" key="5">
    <source>
        <dbReference type="RuleBase" id="RU362066"/>
    </source>
</evidence>
<dbReference type="GO" id="GO:0007155">
    <property type="term" value="P:cell adhesion"/>
    <property type="evidence" value="ECO:0007669"/>
    <property type="project" value="InterPro"/>
</dbReference>
<keyword evidence="5" id="KW-0964">Secreted</keyword>
<dbReference type="AlphaFoldDB" id="A0A0S4L461"/>
<dbReference type="PANTHER" id="PTHR30288">
    <property type="entry name" value="FLAGELLAR CAP/ASSEMBLY PROTEIN FLID"/>
    <property type="match status" value="1"/>
</dbReference>
<comment type="function">
    <text evidence="5">Required for morphogenesis and for the elongation of the flagellar filament by facilitating polymerization of the flagellin monomers at the tip of growing filament. Forms a capping structure, which prevents flagellin subunits (transported through the central channel of the flagellum) from leaking out without polymerization at the distal end.</text>
</comment>
<name>A0A0S4L461_9BACT</name>
<dbReference type="GO" id="GO:0071973">
    <property type="term" value="P:bacterial-type flagellum-dependent cell motility"/>
    <property type="evidence" value="ECO:0007669"/>
    <property type="project" value="TreeGrafter"/>
</dbReference>
<dbReference type="Pfam" id="PF07196">
    <property type="entry name" value="Flagellin_IN"/>
    <property type="match status" value="1"/>
</dbReference>
<evidence type="ECO:0000256" key="4">
    <source>
        <dbReference type="ARBA" id="ARBA00023143"/>
    </source>
</evidence>
<evidence type="ECO:0000313" key="9">
    <source>
        <dbReference type="Proteomes" id="UP000198736"/>
    </source>
</evidence>
<comment type="subcellular location">
    <subcellularLocation>
        <location evidence="5">Secreted</location>
    </subcellularLocation>
    <subcellularLocation>
        <location evidence="5">Bacterial flagellum</location>
    </subcellularLocation>
</comment>
<dbReference type="GO" id="GO:0009424">
    <property type="term" value="C:bacterial-type flagellum hook"/>
    <property type="evidence" value="ECO:0007669"/>
    <property type="project" value="UniProtKB-UniRule"/>
</dbReference>